<dbReference type="Proteomes" id="UP000235145">
    <property type="component" value="Unassembled WGS sequence"/>
</dbReference>
<evidence type="ECO:0000313" key="2">
    <source>
        <dbReference type="EMBL" id="KAJ0189909.1"/>
    </source>
</evidence>
<organism evidence="2 3">
    <name type="scientific">Lactuca sativa</name>
    <name type="common">Garden lettuce</name>
    <dbReference type="NCBI Taxonomy" id="4236"/>
    <lineage>
        <taxon>Eukaryota</taxon>
        <taxon>Viridiplantae</taxon>
        <taxon>Streptophyta</taxon>
        <taxon>Embryophyta</taxon>
        <taxon>Tracheophyta</taxon>
        <taxon>Spermatophyta</taxon>
        <taxon>Magnoliopsida</taxon>
        <taxon>eudicotyledons</taxon>
        <taxon>Gunneridae</taxon>
        <taxon>Pentapetalae</taxon>
        <taxon>asterids</taxon>
        <taxon>campanulids</taxon>
        <taxon>Asterales</taxon>
        <taxon>Asteraceae</taxon>
        <taxon>Cichorioideae</taxon>
        <taxon>Cichorieae</taxon>
        <taxon>Lactucinae</taxon>
        <taxon>Lactuca</taxon>
    </lineage>
</organism>
<protein>
    <submittedName>
        <fullName evidence="2">Uncharacterized protein</fullName>
    </submittedName>
</protein>
<name>A0A9R1WX69_LACSA</name>
<reference evidence="2 3" key="1">
    <citation type="journal article" date="2017" name="Nat. Commun.">
        <title>Genome assembly with in vitro proximity ligation data and whole-genome triplication in lettuce.</title>
        <authorList>
            <person name="Reyes-Chin-Wo S."/>
            <person name="Wang Z."/>
            <person name="Yang X."/>
            <person name="Kozik A."/>
            <person name="Arikit S."/>
            <person name="Song C."/>
            <person name="Xia L."/>
            <person name="Froenicke L."/>
            <person name="Lavelle D.O."/>
            <person name="Truco M.J."/>
            <person name="Xia R."/>
            <person name="Zhu S."/>
            <person name="Xu C."/>
            <person name="Xu H."/>
            <person name="Xu X."/>
            <person name="Cox K."/>
            <person name="Korf I."/>
            <person name="Meyers B.C."/>
            <person name="Michelmore R.W."/>
        </authorList>
    </citation>
    <scope>NUCLEOTIDE SEQUENCE [LARGE SCALE GENOMIC DNA]</scope>
    <source>
        <strain evidence="3">cv. Salinas</strain>
        <tissue evidence="2">Seedlings</tissue>
    </source>
</reference>
<feature type="region of interest" description="Disordered" evidence="1">
    <location>
        <begin position="1"/>
        <end position="24"/>
    </location>
</feature>
<comment type="caution">
    <text evidence="2">The sequence shown here is derived from an EMBL/GenBank/DDBJ whole genome shotgun (WGS) entry which is preliminary data.</text>
</comment>
<feature type="compositionally biased region" description="Low complexity" evidence="1">
    <location>
        <begin position="11"/>
        <end position="24"/>
    </location>
</feature>
<feature type="region of interest" description="Disordered" evidence="1">
    <location>
        <begin position="53"/>
        <end position="115"/>
    </location>
</feature>
<sequence>MAHSLTHAVVPISTTTTPPSKNTSFRPSLCHIPRRDVALCLIGAVFGLSIVGDRSADAAARRPPPPTPTEKKDPNVSGVLAKVIASKKRKEAMKESIAQLRQKGKAINEPSTPTE</sequence>
<dbReference type="AlphaFoldDB" id="A0A9R1WX69"/>
<accession>A0A9R1WX69</accession>
<keyword evidence="3" id="KW-1185">Reference proteome</keyword>
<dbReference type="Gramene" id="rna-gnl|WGS:NBSK|LSAT_8X9141_mrna">
    <property type="protein sequence ID" value="cds-PLY91641.1"/>
    <property type="gene ID" value="gene-LSAT_8X9141"/>
</dbReference>
<gene>
    <name evidence="2" type="ORF">LSAT_V11C800392760</name>
</gene>
<dbReference type="EMBL" id="NBSK02000008">
    <property type="protein sequence ID" value="KAJ0189909.1"/>
    <property type="molecule type" value="Genomic_DNA"/>
</dbReference>
<proteinExistence type="predicted"/>
<evidence type="ECO:0000256" key="1">
    <source>
        <dbReference type="SAM" id="MobiDB-lite"/>
    </source>
</evidence>
<dbReference type="OrthoDB" id="785928at2759"/>
<dbReference type="PANTHER" id="PTHR37182:SF2">
    <property type="entry name" value="F24J8.11 PROTEIN"/>
    <property type="match status" value="1"/>
</dbReference>
<evidence type="ECO:0000313" key="3">
    <source>
        <dbReference type="Proteomes" id="UP000235145"/>
    </source>
</evidence>
<dbReference type="PANTHER" id="PTHR37182">
    <property type="entry name" value="F24J8.11 PROTEIN"/>
    <property type="match status" value="1"/>
</dbReference>